<feature type="region of interest" description="Disordered" evidence="1">
    <location>
        <begin position="387"/>
        <end position="439"/>
    </location>
</feature>
<dbReference type="EMBL" id="LN714480">
    <property type="protein sequence ID" value="CEL65749.1"/>
    <property type="molecule type" value="Genomic_DNA"/>
</dbReference>
<name>A0A0F7U7A6_NEOCL</name>
<accession>A0A0F7U7A6</accession>
<feature type="compositionally biased region" description="Low complexity" evidence="1">
    <location>
        <begin position="430"/>
        <end position="439"/>
    </location>
</feature>
<protein>
    <submittedName>
        <fullName evidence="2">Uncharacterized protein</fullName>
    </submittedName>
</protein>
<feature type="region of interest" description="Disordered" evidence="1">
    <location>
        <begin position="35"/>
        <end position="149"/>
    </location>
</feature>
<proteinExistence type="predicted"/>
<gene>
    <name evidence="2" type="ORF">BN1204_015825</name>
</gene>
<feature type="compositionally biased region" description="Polar residues" evidence="1">
    <location>
        <begin position="257"/>
        <end position="282"/>
    </location>
</feature>
<feature type="compositionally biased region" description="Basic and acidic residues" evidence="1">
    <location>
        <begin position="57"/>
        <end position="72"/>
    </location>
</feature>
<sequence>MKPCDHHTGMRLIICSLVLIAVIVNAIRSKPWPAFASAGSGTKKGQNSPSSSAARTRPRETPLRPPPPERTESRKRRHAGPSSLPVPKTKEPWPHVGSSSSSYTTPPQAGPSRFPFPLTEAGPSRFPFPTGTSGPPGVGGEGGLKPQLLTPVGYDSQFFFPSSSTASVVGGPSGVGTDPLAQRSPQVPLSSPQLQTSSLMPMGNLPDPHRSASSPPPPFSPTTASLLKPLNLPQPGFLPLESEFMSFISGTGGSEGGSNPPQRTPQSNVPGGSSAFLRSSSHADAGALSGPGAGVTRWVGATTATTRSLAPAERQRDGIFSQSGPDPQPPQTARVSRRLIFAPAGATVLVPPQPTHFPPLTHRGRTLVIGTMGSVSLANAIRRPLLGPASESQSASQTVSGPSGPDSPPGSPEHQLFRRRLFPPSPPPVSGSGSFPPSS</sequence>
<evidence type="ECO:0000256" key="1">
    <source>
        <dbReference type="SAM" id="MobiDB-lite"/>
    </source>
</evidence>
<feature type="compositionally biased region" description="Polar residues" evidence="1">
    <location>
        <begin position="390"/>
        <end position="399"/>
    </location>
</feature>
<feature type="region of interest" description="Disordered" evidence="1">
    <location>
        <begin position="168"/>
        <end position="333"/>
    </location>
</feature>
<dbReference type="AlphaFoldDB" id="A0A0F7U7A6"/>
<feature type="compositionally biased region" description="Gly residues" evidence="1">
    <location>
        <begin position="134"/>
        <end position="143"/>
    </location>
</feature>
<feature type="compositionally biased region" description="Polar residues" evidence="1">
    <location>
        <begin position="97"/>
        <end position="107"/>
    </location>
</feature>
<feature type="compositionally biased region" description="Low complexity" evidence="1">
    <location>
        <begin position="184"/>
        <end position="199"/>
    </location>
</feature>
<organism evidence="2">
    <name type="scientific">Neospora caninum (strain Liverpool)</name>
    <dbReference type="NCBI Taxonomy" id="572307"/>
    <lineage>
        <taxon>Eukaryota</taxon>
        <taxon>Sar</taxon>
        <taxon>Alveolata</taxon>
        <taxon>Apicomplexa</taxon>
        <taxon>Conoidasida</taxon>
        <taxon>Coccidia</taxon>
        <taxon>Eucoccidiorida</taxon>
        <taxon>Eimeriorina</taxon>
        <taxon>Sarcocystidae</taxon>
        <taxon>Neospora</taxon>
    </lineage>
</organism>
<evidence type="ECO:0000313" key="2">
    <source>
        <dbReference type="EMBL" id="CEL65749.1"/>
    </source>
</evidence>
<reference evidence="2" key="1">
    <citation type="journal article" date="2015" name="PLoS ONE">
        <title>Comprehensive Evaluation of Toxoplasma gondii VEG and Neospora caninum LIV Genomes with Tachyzoite Stage Transcriptome and Proteome Defines Novel Transcript Features.</title>
        <authorList>
            <person name="Ramaprasad A."/>
            <person name="Mourier T."/>
            <person name="Naeem R."/>
            <person name="Malas T.B."/>
            <person name="Moussa E."/>
            <person name="Panigrahi A."/>
            <person name="Vermont S.J."/>
            <person name="Otto T.D."/>
            <person name="Wastling J."/>
            <person name="Pain A."/>
        </authorList>
    </citation>
    <scope>NUCLEOTIDE SEQUENCE</scope>
    <source>
        <strain evidence="2">Liverpool</strain>
    </source>
</reference>